<evidence type="ECO:0000313" key="11">
    <source>
        <dbReference type="EMBL" id="ELW62104.1"/>
    </source>
</evidence>
<comment type="similarity">
    <text evidence="2">Belongs to the amino acid-polyamine-organocation (APC) superfamily.</text>
</comment>
<protein>
    <submittedName>
        <fullName evidence="11">Solute carrier family 7 member 13</fullName>
    </submittedName>
</protein>
<dbReference type="EMBL" id="KB320837">
    <property type="protein sequence ID" value="ELW62104.1"/>
    <property type="molecule type" value="Genomic_DNA"/>
</dbReference>
<keyword evidence="12" id="KW-1185">Reference proteome</keyword>
<feature type="transmembrane region" description="Helical" evidence="10">
    <location>
        <begin position="290"/>
        <end position="314"/>
    </location>
</feature>
<evidence type="ECO:0000256" key="10">
    <source>
        <dbReference type="SAM" id="Phobius"/>
    </source>
</evidence>
<evidence type="ECO:0000256" key="9">
    <source>
        <dbReference type="ARBA" id="ARBA00023157"/>
    </source>
</evidence>
<proteinExistence type="inferred from homology"/>
<evidence type="ECO:0000256" key="4">
    <source>
        <dbReference type="ARBA" id="ARBA00022475"/>
    </source>
</evidence>
<evidence type="ECO:0000256" key="2">
    <source>
        <dbReference type="ARBA" id="ARBA00009523"/>
    </source>
</evidence>
<evidence type="ECO:0000256" key="1">
    <source>
        <dbReference type="ARBA" id="ARBA00004424"/>
    </source>
</evidence>
<reference evidence="12" key="2">
    <citation type="journal article" date="2013" name="Nat. Commun.">
        <title>Genome of the Chinese tree shrew.</title>
        <authorList>
            <person name="Fan Y."/>
            <person name="Huang Z.Y."/>
            <person name="Cao C.C."/>
            <person name="Chen C.S."/>
            <person name="Chen Y.X."/>
            <person name="Fan D.D."/>
            <person name="He J."/>
            <person name="Hou H.L."/>
            <person name="Hu L."/>
            <person name="Hu X.T."/>
            <person name="Jiang X.T."/>
            <person name="Lai R."/>
            <person name="Lang Y.S."/>
            <person name="Liang B."/>
            <person name="Liao S.G."/>
            <person name="Mu D."/>
            <person name="Ma Y.Y."/>
            <person name="Niu Y.Y."/>
            <person name="Sun X.Q."/>
            <person name="Xia J.Q."/>
            <person name="Xiao J."/>
            <person name="Xiong Z.Q."/>
            <person name="Xu L."/>
            <person name="Yang L."/>
            <person name="Zhang Y."/>
            <person name="Zhao W."/>
            <person name="Zhao X.D."/>
            <person name="Zheng Y.T."/>
            <person name="Zhou J.M."/>
            <person name="Zhu Y.B."/>
            <person name="Zhang G.J."/>
            <person name="Wang J."/>
            <person name="Yao Y.G."/>
        </authorList>
    </citation>
    <scope>NUCLEOTIDE SEQUENCE [LARGE SCALE GENOMIC DNA]</scope>
</reference>
<dbReference type="eggNOG" id="KOG1287">
    <property type="taxonomic scope" value="Eukaryota"/>
</dbReference>
<keyword evidence="4" id="KW-1003">Cell membrane</keyword>
<dbReference type="GO" id="GO:0016324">
    <property type="term" value="C:apical plasma membrane"/>
    <property type="evidence" value="ECO:0007669"/>
    <property type="project" value="UniProtKB-SubCell"/>
</dbReference>
<name>L9KHY6_TUPCH</name>
<feature type="non-terminal residue" evidence="11">
    <location>
        <position position="1"/>
    </location>
</feature>
<dbReference type="InterPro" id="IPR050598">
    <property type="entry name" value="AminoAcid_Transporter"/>
</dbReference>
<dbReference type="PANTHER" id="PTHR11785">
    <property type="entry name" value="AMINO ACID TRANSPORTER"/>
    <property type="match status" value="1"/>
</dbReference>
<feature type="transmembrane region" description="Helical" evidence="10">
    <location>
        <begin position="46"/>
        <end position="66"/>
    </location>
</feature>
<dbReference type="STRING" id="246437.L9KHY6"/>
<dbReference type="FunFam" id="1.20.1740.10:FF:000036">
    <property type="entry name" value="Solute carrier family 7 member 13"/>
    <property type="match status" value="1"/>
</dbReference>
<dbReference type="Gene3D" id="1.20.1740.10">
    <property type="entry name" value="Amino acid/polyamine transporter I"/>
    <property type="match status" value="1"/>
</dbReference>
<feature type="transmembrane region" description="Helical" evidence="10">
    <location>
        <begin position="87"/>
        <end position="106"/>
    </location>
</feature>
<dbReference type="FunCoup" id="L9KHY6">
    <property type="interactions" value="3"/>
</dbReference>
<evidence type="ECO:0000313" key="12">
    <source>
        <dbReference type="Proteomes" id="UP000011518"/>
    </source>
</evidence>
<dbReference type="PANTHER" id="PTHR11785:SF348">
    <property type="entry name" value="ASC-TYPE AMINO ACID TRANSPORTER 2"/>
    <property type="match status" value="1"/>
</dbReference>
<keyword evidence="3" id="KW-0813">Transport</keyword>
<feature type="transmembrane region" description="Helical" evidence="10">
    <location>
        <begin position="423"/>
        <end position="442"/>
    </location>
</feature>
<evidence type="ECO:0000256" key="5">
    <source>
        <dbReference type="ARBA" id="ARBA00022692"/>
    </source>
</evidence>
<keyword evidence="7 10" id="KW-1133">Transmembrane helix</keyword>
<dbReference type="AlphaFoldDB" id="L9KHY6"/>
<keyword evidence="9" id="KW-1015">Disulfide bond</keyword>
<dbReference type="Proteomes" id="UP000011518">
    <property type="component" value="Unassembled WGS sequence"/>
</dbReference>
<keyword evidence="8 10" id="KW-0472">Membrane</keyword>
<dbReference type="InParanoid" id="L9KHY6"/>
<accession>L9KHY6</accession>
<gene>
    <name evidence="11" type="ORF">TREES_T100017160</name>
</gene>
<sequence>LEKGQSMQLLRVVGFFRGNIFLLSTIVGTGIFVSPKGVLKYSALNVPVSLSIWAACGLLSIISALCHAELGTTFPKNGASYYFLKRSLGSCIAFLSLWIKLFVFSLGIATQVLLLASYIIQPFCAGCPVPEISKKCLALAILWSLGILNSQGVLKVAWFETISTLIKMTILCFISLTGIVLLIIGKKENVARFENALDAEVPDGPQIAEAFLQGLYAYSGSSILINMAGEIKNPAENIPKSLITSLSMVTVVYLLVNVSYLAVLTPKEIISSDSVAVMWMDRILPSMQQVISLGISSSILGNGCCIILMASRIFYTASQEGQLPLIYSMLNKHLCPAIAVTQIVLLSSVVIISSQLINIISYVGVASWYVTGLQMIGLLKLRYQDPNLPRPYKVRLPFIFGTIAISLFLIFTPMIRFSKIEHIFQFVFIFSGLLCYWLHVQFTKHSVHFDKITCYLQLLFSVSPSENSDECISTEKNDPKKTYL</sequence>
<feature type="transmembrane region" description="Helical" evidence="10">
    <location>
        <begin position="334"/>
        <end position="353"/>
    </location>
</feature>
<keyword evidence="5 10" id="KW-0812">Transmembrane</keyword>
<dbReference type="GO" id="GO:0015179">
    <property type="term" value="F:L-amino acid transmembrane transporter activity"/>
    <property type="evidence" value="ECO:0007669"/>
    <property type="project" value="TreeGrafter"/>
</dbReference>
<dbReference type="PIRSF" id="PIRSF006060">
    <property type="entry name" value="AA_transporter"/>
    <property type="match status" value="1"/>
</dbReference>
<dbReference type="Pfam" id="PF13520">
    <property type="entry name" value="AA_permease_2"/>
    <property type="match status" value="1"/>
</dbReference>
<feature type="transmembrane region" description="Helical" evidence="10">
    <location>
        <begin position="359"/>
        <end position="378"/>
    </location>
</feature>
<evidence type="ECO:0000256" key="6">
    <source>
        <dbReference type="ARBA" id="ARBA00022970"/>
    </source>
</evidence>
<evidence type="ECO:0000256" key="3">
    <source>
        <dbReference type="ARBA" id="ARBA00022448"/>
    </source>
</evidence>
<feature type="transmembrane region" description="Helical" evidence="10">
    <location>
        <begin position="12"/>
        <end position="34"/>
    </location>
</feature>
<feature type="transmembrane region" description="Helical" evidence="10">
    <location>
        <begin position="242"/>
        <end position="263"/>
    </location>
</feature>
<feature type="transmembrane region" description="Helical" evidence="10">
    <location>
        <begin position="165"/>
        <end position="184"/>
    </location>
</feature>
<comment type="subcellular location">
    <subcellularLocation>
        <location evidence="1">Apical cell membrane</location>
        <topology evidence="1">Multi-pass membrane protein</topology>
    </subcellularLocation>
</comment>
<evidence type="ECO:0000256" key="8">
    <source>
        <dbReference type="ARBA" id="ARBA00023136"/>
    </source>
</evidence>
<feature type="transmembrane region" description="Helical" evidence="10">
    <location>
        <begin position="398"/>
        <end position="417"/>
    </location>
</feature>
<keyword evidence="6" id="KW-0029">Amino-acid transport</keyword>
<reference evidence="12" key="1">
    <citation type="submission" date="2012-07" db="EMBL/GenBank/DDBJ databases">
        <title>Genome of the Chinese tree shrew, a rising model animal genetically related to primates.</title>
        <authorList>
            <person name="Zhang G."/>
            <person name="Fan Y."/>
            <person name="Yao Y."/>
            <person name="Huang Z."/>
        </authorList>
    </citation>
    <scope>NUCLEOTIDE SEQUENCE [LARGE SCALE GENOMIC DNA]</scope>
</reference>
<evidence type="ECO:0000256" key="7">
    <source>
        <dbReference type="ARBA" id="ARBA00022989"/>
    </source>
</evidence>
<organism evidence="11 12">
    <name type="scientific">Tupaia chinensis</name>
    <name type="common">Chinese tree shrew</name>
    <name type="synonym">Tupaia belangeri chinensis</name>
    <dbReference type="NCBI Taxonomy" id="246437"/>
    <lineage>
        <taxon>Eukaryota</taxon>
        <taxon>Metazoa</taxon>
        <taxon>Chordata</taxon>
        <taxon>Craniata</taxon>
        <taxon>Vertebrata</taxon>
        <taxon>Euteleostomi</taxon>
        <taxon>Mammalia</taxon>
        <taxon>Eutheria</taxon>
        <taxon>Euarchontoglires</taxon>
        <taxon>Scandentia</taxon>
        <taxon>Tupaiidae</taxon>
        <taxon>Tupaia</taxon>
    </lineage>
</organism>
<dbReference type="InterPro" id="IPR002293">
    <property type="entry name" value="AA/rel_permease1"/>
</dbReference>